<sequence length="144" mass="15987">MNHAIEIALPQPQSEHGGKSPLDWKWPAAPALMTLFDKYSGRESVVRLADRHWEVFAAGSTVRLEFAEGQVGELQRALVLLTRRASSPAPFRTFANVLIAKWPAILELLATPAEKLRETWTTVLSHPLETNVAKAVLKLGRVIN</sequence>
<organism evidence="1 2">
    <name type="scientific">Malikia granosa</name>
    <dbReference type="NCBI Taxonomy" id="263067"/>
    <lineage>
        <taxon>Bacteria</taxon>
        <taxon>Pseudomonadati</taxon>
        <taxon>Pseudomonadota</taxon>
        <taxon>Betaproteobacteria</taxon>
        <taxon>Burkholderiales</taxon>
        <taxon>Comamonadaceae</taxon>
        <taxon>Malikia</taxon>
    </lineage>
</organism>
<keyword evidence="2" id="KW-1185">Reference proteome</keyword>
<dbReference type="AlphaFoldDB" id="A0A2S9K048"/>
<name>A0A2S9K048_9BURK</name>
<proteinExistence type="predicted"/>
<feature type="non-terminal residue" evidence="1">
    <location>
        <position position="144"/>
    </location>
</feature>
<evidence type="ECO:0000313" key="2">
    <source>
        <dbReference type="Proteomes" id="UP000238589"/>
    </source>
</evidence>
<protein>
    <submittedName>
        <fullName evidence="1">Uncharacterized protein</fullName>
    </submittedName>
</protein>
<evidence type="ECO:0000313" key="1">
    <source>
        <dbReference type="EMBL" id="PRD63815.1"/>
    </source>
</evidence>
<dbReference type="RefSeq" id="WP_211296891.1">
    <property type="nucleotide sequence ID" value="NZ_PVLQ01000154.1"/>
</dbReference>
<gene>
    <name evidence="1" type="ORF">C6P64_17715</name>
</gene>
<reference evidence="1 2" key="1">
    <citation type="submission" date="2018-03" db="EMBL/GenBank/DDBJ databases">
        <title>Comparative genomics illustrates the genes involved in a hyperalkaliphilic mechanisms of Serpentinomonas isolated from highly-alkaline calcium-rich serpentinized springs.</title>
        <authorList>
            <person name="Suzuki S."/>
            <person name="Ishii S."/>
            <person name="Walworth N."/>
            <person name="Bird L."/>
            <person name="Kuenen J.G."/>
            <person name="Nealson K.H."/>
        </authorList>
    </citation>
    <scope>NUCLEOTIDE SEQUENCE [LARGE SCALE GENOMIC DNA]</scope>
    <source>
        <strain evidence="1 2">P1</strain>
    </source>
</reference>
<comment type="caution">
    <text evidence="1">The sequence shown here is derived from an EMBL/GenBank/DDBJ whole genome shotgun (WGS) entry which is preliminary data.</text>
</comment>
<dbReference type="EMBL" id="PVLQ01000154">
    <property type="protein sequence ID" value="PRD63815.1"/>
    <property type="molecule type" value="Genomic_DNA"/>
</dbReference>
<accession>A0A2S9K048</accession>
<dbReference type="Proteomes" id="UP000238589">
    <property type="component" value="Unassembled WGS sequence"/>
</dbReference>